<gene>
    <name evidence="1" type="ORF">GOSPT_048_00080</name>
</gene>
<accession>H5TYS0</accession>
<evidence type="ECO:0000313" key="1">
    <source>
        <dbReference type="EMBL" id="GAB38628.1"/>
    </source>
</evidence>
<dbReference type="AlphaFoldDB" id="H5TYS0"/>
<comment type="caution">
    <text evidence="1">The sequence shown here is derived from an EMBL/GenBank/DDBJ whole genome shotgun (WGS) entry which is preliminary data.</text>
</comment>
<protein>
    <submittedName>
        <fullName evidence="1">Uncharacterized protein</fullName>
    </submittedName>
</protein>
<proteinExistence type="predicted"/>
<name>H5TYS0_9ACTN</name>
<keyword evidence="2" id="KW-1185">Reference proteome</keyword>
<evidence type="ECO:0000313" key="2">
    <source>
        <dbReference type="Proteomes" id="UP000005845"/>
    </source>
</evidence>
<dbReference type="EMBL" id="BAFC01000048">
    <property type="protein sequence ID" value="GAB38628.1"/>
    <property type="molecule type" value="Genomic_DNA"/>
</dbReference>
<organism evidence="1 2">
    <name type="scientific">Gordonia sputi NBRC 100414</name>
    <dbReference type="NCBI Taxonomy" id="1089453"/>
    <lineage>
        <taxon>Bacteria</taxon>
        <taxon>Bacillati</taxon>
        <taxon>Actinomycetota</taxon>
        <taxon>Actinomycetes</taxon>
        <taxon>Mycobacteriales</taxon>
        <taxon>Gordoniaceae</taxon>
        <taxon>Gordonia</taxon>
    </lineage>
</organism>
<reference evidence="1 2" key="1">
    <citation type="submission" date="2012-02" db="EMBL/GenBank/DDBJ databases">
        <title>Whole genome shotgun sequence of Gordonia sputi NBRC 100414.</title>
        <authorList>
            <person name="Yoshida I."/>
            <person name="Hosoyama A."/>
            <person name="Tsuchikane K."/>
            <person name="Katsumata H."/>
            <person name="Yamazaki S."/>
            <person name="Fujita N."/>
        </authorList>
    </citation>
    <scope>NUCLEOTIDE SEQUENCE [LARGE SCALE GENOMIC DNA]</scope>
    <source>
        <strain evidence="1 2">NBRC 100414</strain>
    </source>
</reference>
<sequence>MRAKGHRDHFSNNSHECNVAVGRVDWAFRRAEWALEIAEWASCSADCAFGSVEWA</sequence>
<dbReference type="Proteomes" id="UP000005845">
    <property type="component" value="Unassembled WGS sequence"/>
</dbReference>